<evidence type="ECO:0008006" key="7">
    <source>
        <dbReference type="Google" id="ProtNLM"/>
    </source>
</evidence>
<keyword evidence="6" id="KW-1185">Reference proteome</keyword>
<dbReference type="KEGG" id="dpx:DAPPUDRAFT_254702"/>
<dbReference type="Proteomes" id="UP000000305">
    <property type="component" value="Unassembled WGS sequence"/>
</dbReference>
<gene>
    <name evidence="5" type="ORF">DAPPUDRAFT_254702</name>
</gene>
<feature type="signal peptide" evidence="4">
    <location>
        <begin position="1"/>
        <end position="18"/>
    </location>
</feature>
<evidence type="ECO:0000256" key="4">
    <source>
        <dbReference type="SAM" id="SignalP"/>
    </source>
</evidence>
<evidence type="ECO:0000256" key="1">
    <source>
        <dbReference type="ARBA" id="ARBA00022460"/>
    </source>
</evidence>
<accession>E9H7P4</accession>
<proteinExistence type="predicted"/>
<dbReference type="InterPro" id="IPR031311">
    <property type="entry name" value="CHIT_BIND_RR_consensus"/>
</dbReference>
<feature type="compositionally biased region" description="Polar residues" evidence="3">
    <location>
        <begin position="81"/>
        <end position="92"/>
    </location>
</feature>
<name>E9H7P4_DAPPU</name>
<dbReference type="InParanoid" id="E9H7P4"/>
<dbReference type="GO" id="GO:0031012">
    <property type="term" value="C:extracellular matrix"/>
    <property type="evidence" value="ECO:0000318"/>
    <property type="project" value="GO_Central"/>
</dbReference>
<dbReference type="HOGENOM" id="CLU_371437_0_0_1"/>
<dbReference type="PROSITE" id="PS51155">
    <property type="entry name" value="CHIT_BIND_RR_2"/>
    <property type="match status" value="1"/>
</dbReference>
<organism evidence="5 6">
    <name type="scientific">Daphnia pulex</name>
    <name type="common">Water flea</name>
    <dbReference type="NCBI Taxonomy" id="6669"/>
    <lineage>
        <taxon>Eukaryota</taxon>
        <taxon>Metazoa</taxon>
        <taxon>Ecdysozoa</taxon>
        <taxon>Arthropoda</taxon>
        <taxon>Crustacea</taxon>
        <taxon>Branchiopoda</taxon>
        <taxon>Diplostraca</taxon>
        <taxon>Cladocera</taxon>
        <taxon>Anomopoda</taxon>
        <taxon>Daphniidae</taxon>
        <taxon>Daphnia</taxon>
    </lineage>
</organism>
<sequence>MNVGVLVVCCLLATSVTGNEDEREEFAFDLEMSFEADEILGPVDTLAAVTITTVTTKPGALKSPTAESEPVPEPVPEPSPKLTNKANQSTNAKLDIKRKTPYSFEYAVEDSKSGLDYGHKESSDGEVVTGTYYVLLPDGRKETVKYKADGNGYVADVSYEGEVKNNDNSQSQKPSGTFASSGTSAQLQAYSNISSPVSMISTLNTSTRPPQISSSMSSVTTKGPFLLPSSPAAEAPSAGKASVVSTVASAVSSTSSIISATDTITTPSPFASSTPTLIPSSILNSTPTTTVTAATTTPSTATIALTNAITTQTTISANATYATPINNGTTTPTINIPTNGTTTSTTATNTIPTSATTTPVNGTTAPSTTLTSATTTTTSAANSTSINGATNSTNVTNNTTTTPTTLTNVTKNVTTTPTSPINTTSSTSNPAVIATSTARSLSSTTSSSSVPKSTLNSTFSPVVSVTVSASLSLSNQNSTSVSLPQLSQTNTLNMVSQAPGTSPSENQSFFQALAGFIRSAGPTFIYCRNLLPSCSDSTRFPQASFCSNCNSLQKICSKSESIGETPPVYNDTLQAFQTLVPAAPVWPANKSPVTELVQKTVDSSSSEKPSNSNSTLPPATPSPSTQVPQSPSLPKKVVSPEVPEGLADIVQSADTHFRYCQKIRSFCPRLESTRPYWESSSETPSKQKEFLLSTIQACSYCRSLWPICSEIVESSEFLLDPSQLFTLHGLEEDVRNAIYQIPKVRISVT</sequence>
<feature type="compositionally biased region" description="Low complexity" evidence="3">
    <location>
        <begin position="603"/>
        <end position="634"/>
    </location>
</feature>
<dbReference type="InterPro" id="IPR000618">
    <property type="entry name" value="Insect_cuticle"/>
</dbReference>
<keyword evidence="1 2" id="KW-0193">Cuticle</keyword>
<evidence type="ECO:0000256" key="3">
    <source>
        <dbReference type="SAM" id="MobiDB-lite"/>
    </source>
</evidence>
<reference evidence="5 6" key="1">
    <citation type="journal article" date="2011" name="Science">
        <title>The ecoresponsive genome of Daphnia pulex.</title>
        <authorList>
            <person name="Colbourne J.K."/>
            <person name="Pfrender M.E."/>
            <person name="Gilbert D."/>
            <person name="Thomas W.K."/>
            <person name="Tucker A."/>
            <person name="Oakley T.H."/>
            <person name="Tokishita S."/>
            <person name="Aerts A."/>
            <person name="Arnold G.J."/>
            <person name="Basu M.K."/>
            <person name="Bauer D.J."/>
            <person name="Caceres C.E."/>
            <person name="Carmel L."/>
            <person name="Casola C."/>
            <person name="Choi J.H."/>
            <person name="Detter J.C."/>
            <person name="Dong Q."/>
            <person name="Dusheyko S."/>
            <person name="Eads B.D."/>
            <person name="Frohlich T."/>
            <person name="Geiler-Samerotte K.A."/>
            <person name="Gerlach D."/>
            <person name="Hatcher P."/>
            <person name="Jogdeo S."/>
            <person name="Krijgsveld J."/>
            <person name="Kriventseva E.V."/>
            <person name="Kultz D."/>
            <person name="Laforsch C."/>
            <person name="Lindquist E."/>
            <person name="Lopez J."/>
            <person name="Manak J.R."/>
            <person name="Muller J."/>
            <person name="Pangilinan J."/>
            <person name="Patwardhan R.P."/>
            <person name="Pitluck S."/>
            <person name="Pritham E.J."/>
            <person name="Rechtsteiner A."/>
            <person name="Rho M."/>
            <person name="Rogozin I.B."/>
            <person name="Sakarya O."/>
            <person name="Salamov A."/>
            <person name="Schaack S."/>
            <person name="Shapiro H."/>
            <person name="Shiga Y."/>
            <person name="Skalitzky C."/>
            <person name="Smith Z."/>
            <person name="Souvorov A."/>
            <person name="Sung W."/>
            <person name="Tang Z."/>
            <person name="Tsuchiya D."/>
            <person name="Tu H."/>
            <person name="Vos H."/>
            <person name="Wang M."/>
            <person name="Wolf Y.I."/>
            <person name="Yamagata H."/>
            <person name="Yamada T."/>
            <person name="Ye Y."/>
            <person name="Shaw J.R."/>
            <person name="Andrews J."/>
            <person name="Crease T.J."/>
            <person name="Tang H."/>
            <person name="Lucas S.M."/>
            <person name="Robertson H.M."/>
            <person name="Bork P."/>
            <person name="Koonin E.V."/>
            <person name="Zdobnov E.M."/>
            <person name="Grigoriev I.V."/>
            <person name="Lynch M."/>
            <person name="Boore J.L."/>
        </authorList>
    </citation>
    <scope>NUCLEOTIDE SEQUENCE [LARGE SCALE GENOMIC DNA]</scope>
</reference>
<evidence type="ECO:0000256" key="2">
    <source>
        <dbReference type="PROSITE-ProRule" id="PRU00497"/>
    </source>
</evidence>
<feature type="region of interest" description="Disordered" evidence="3">
    <location>
        <begin position="599"/>
        <end position="638"/>
    </location>
</feature>
<dbReference type="PANTHER" id="PTHR12236">
    <property type="entry name" value="STRUCTURAL CONTITUENT OF CUTICLE"/>
    <property type="match status" value="1"/>
</dbReference>
<protein>
    <recommendedName>
        <fullName evidence="7">Cuticle protein</fullName>
    </recommendedName>
</protein>
<evidence type="ECO:0000313" key="6">
    <source>
        <dbReference type="Proteomes" id="UP000000305"/>
    </source>
</evidence>
<dbReference type="EMBL" id="GL732601">
    <property type="protein sequence ID" value="EFX72270.1"/>
    <property type="molecule type" value="Genomic_DNA"/>
</dbReference>
<feature type="chain" id="PRO_5003240906" description="Cuticle protein" evidence="4">
    <location>
        <begin position="19"/>
        <end position="749"/>
    </location>
</feature>
<dbReference type="OrthoDB" id="6374714at2759"/>
<dbReference type="PROSITE" id="PS00233">
    <property type="entry name" value="CHIT_BIND_RR_1"/>
    <property type="match status" value="1"/>
</dbReference>
<feature type="region of interest" description="Disordered" evidence="3">
    <location>
        <begin position="322"/>
        <end position="429"/>
    </location>
</feature>
<keyword evidence="4" id="KW-0732">Signal</keyword>
<dbReference type="Pfam" id="PF00379">
    <property type="entry name" value="Chitin_bind_4"/>
    <property type="match status" value="1"/>
</dbReference>
<dbReference type="PANTHER" id="PTHR12236:SF79">
    <property type="entry name" value="CUTICULAR PROTEIN 50CB-RELATED"/>
    <property type="match status" value="1"/>
</dbReference>
<dbReference type="eggNOG" id="ENOG502S5F7">
    <property type="taxonomic scope" value="Eukaryota"/>
</dbReference>
<dbReference type="InterPro" id="IPR051217">
    <property type="entry name" value="Insect_Cuticle_Struc_Prot"/>
</dbReference>
<dbReference type="AlphaFoldDB" id="E9H7P4"/>
<dbReference type="GO" id="GO:0042302">
    <property type="term" value="F:structural constituent of cuticle"/>
    <property type="evidence" value="ECO:0007669"/>
    <property type="project" value="UniProtKB-UniRule"/>
</dbReference>
<evidence type="ECO:0000313" key="5">
    <source>
        <dbReference type="EMBL" id="EFX72270.1"/>
    </source>
</evidence>
<feature type="region of interest" description="Disordered" evidence="3">
    <location>
        <begin position="58"/>
        <end position="94"/>
    </location>
</feature>